<evidence type="ECO:0000259" key="7">
    <source>
        <dbReference type="Pfam" id="PF24892"/>
    </source>
</evidence>
<comment type="similarity">
    <text evidence="2">Belongs to the UTP6 family.</text>
</comment>
<evidence type="ECO:0000256" key="2">
    <source>
        <dbReference type="ARBA" id="ARBA00010734"/>
    </source>
</evidence>
<name>A0ABP1GFI0_9CHLO</name>
<dbReference type="PANTHER" id="PTHR23271:SF1">
    <property type="entry name" value="U3 SMALL NUCLEOLAR RNA-ASSOCIATED PROTEIN 6 HOMOLOG"/>
    <property type="match status" value="1"/>
</dbReference>
<feature type="domain" description="U3 small nucleolar RNA-associated protein 6 N-terminal" evidence="6">
    <location>
        <begin position="9"/>
        <end position="91"/>
    </location>
</feature>
<proteinExistence type="inferred from homology"/>
<dbReference type="SMART" id="SM00386">
    <property type="entry name" value="HAT"/>
    <property type="match status" value="5"/>
</dbReference>
<organism evidence="8 9">
    <name type="scientific">Coccomyxa viridis</name>
    <dbReference type="NCBI Taxonomy" id="1274662"/>
    <lineage>
        <taxon>Eukaryota</taxon>
        <taxon>Viridiplantae</taxon>
        <taxon>Chlorophyta</taxon>
        <taxon>core chlorophytes</taxon>
        <taxon>Trebouxiophyceae</taxon>
        <taxon>Trebouxiophyceae incertae sedis</taxon>
        <taxon>Coccomyxaceae</taxon>
        <taxon>Coccomyxa</taxon>
    </lineage>
</organism>
<dbReference type="Pfam" id="PF08640">
    <property type="entry name" value="U3_assoc_6"/>
    <property type="match status" value="1"/>
</dbReference>
<evidence type="ECO:0000313" key="9">
    <source>
        <dbReference type="Proteomes" id="UP001497392"/>
    </source>
</evidence>
<keyword evidence="9" id="KW-1185">Reference proteome</keyword>
<dbReference type="InterPro" id="IPR055347">
    <property type="entry name" value="UTP6_N"/>
</dbReference>
<dbReference type="EMBL" id="CAXHTA020000019">
    <property type="protein sequence ID" value="CAL5229028.1"/>
    <property type="molecule type" value="Genomic_DNA"/>
</dbReference>
<keyword evidence="3" id="KW-0698">rRNA processing</keyword>
<keyword evidence="5" id="KW-0539">Nucleus</keyword>
<keyword evidence="4" id="KW-0677">Repeat</keyword>
<evidence type="ECO:0000259" key="6">
    <source>
        <dbReference type="Pfam" id="PF08640"/>
    </source>
</evidence>
<dbReference type="InterPro" id="IPR056907">
    <property type="entry name" value="UTP6_C"/>
</dbReference>
<evidence type="ECO:0000256" key="3">
    <source>
        <dbReference type="ARBA" id="ARBA00022552"/>
    </source>
</evidence>
<evidence type="ECO:0000256" key="1">
    <source>
        <dbReference type="ARBA" id="ARBA00004604"/>
    </source>
</evidence>
<reference evidence="8 9" key="1">
    <citation type="submission" date="2024-06" db="EMBL/GenBank/DDBJ databases">
        <authorList>
            <person name="Kraege A."/>
            <person name="Thomma B."/>
        </authorList>
    </citation>
    <scope>NUCLEOTIDE SEQUENCE [LARGE SCALE GENOMIC DNA]</scope>
</reference>
<dbReference type="SUPFAM" id="SSF48452">
    <property type="entry name" value="TPR-like"/>
    <property type="match status" value="1"/>
</dbReference>
<feature type="domain" description="U3 small nucleolar RNA-associated protein 6 homolog C-terminal" evidence="7">
    <location>
        <begin position="320"/>
        <end position="612"/>
    </location>
</feature>
<dbReference type="InterPro" id="IPR011990">
    <property type="entry name" value="TPR-like_helical_dom_sf"/>
</dbReference>
<evidence type="ECO:0000256" key="4">
    <source>
        <dbReference type="ARBA" id="ARBA00022737"/>
    </source>
</evidence>
<gene>
    <name evidence="8" type="primary">g12275</name>
    <name evidence="8" type="ORF">VP750_LOCUS10934</name>
</gene>
<accession>A0ABP1GFI0</accession>
<evidence type="ECO:0000256" key="5">
    <source>
        <dbReference type="ARBA" id="ARBA00023242"/>
    </source>
</evidence>
<dbReference type="Pfam" id="PF24892">
    <property type="entry name" value="UTP6_C"/>
    <property type="match status" value="1"/>
</dbReference>
<dbReference type="Gene3D" id="1.25.40.10">
    <property type="entry name" value="Tetratricopeptide repeat domain"/>
    <property type="match status" value="2"/>
</dbReference>
<evidence type="ECO:0000313" key="8">
    <source>
        <dbReference type="EMBL" id="CAL5229028.1"/>
    </source>
</evidence>
<sequence length="632" mass="70135">MADTVRAILEEMIPELEDFQKRGYFSRPEIQQIVKKRTDFEYKLKRRAAVKADYLRYVQYETKLEELRRLRKESRVLKGKKGLAESAIIRRIHFIYERATRKFRGDLRLWSAWLDFCKQSNSKRRLSQVVTKALQLHPREPSLWVYAAAWEFEHNRNAAASRALMQRGLRMSPGSLELWAEYFRMELLYAHTLRTRREVLGIAASEEAASTAVEGDIAVAEPEASQEESDAAVKAVLSGSVAVVAFQQACKELPRKVFVYARFLEVLEPFTFPGTEKIAEVIYAKLEAGFASEADAWDLRARRWLSQHPPNRDASAEEAAGAVYTEALAATQCPQLYDLYLAFLGERLEAWAGVHGVDHQGALPKLKGQGKSLAKQMLQVCQDAASAGRASEQLLLEWPRLALRFGRVKAALAAASQGTELAPASAELWRQRLVLESQHVSFQGAEQASKSLVGLAKEATSAVPQSEGAEVWSTAFKALAAQHLPLDSLLDSFIRALSSSAAGPVRGGMGEAAAEALRSVHSGSGLGAARAFYRRLQTLPPVGGTFVHAVLDMEAAVPPAEQLPDPAVEAIFEAAVDAYGAEDEELWLRYMAYLQARKRSTGQLHWRASKKLRDPATFHAVYQAQQQGVMAP</sequence>
<comment type="subcellular location">
    <subcellularLocation>
        <location evidence="1">Nucleus</location>
        <location evidence="1">Nucleolus</location>
    </subcellularLocation>
</comment>
<protein>
    <submittedName>
        <fullName evidence="8">G12275 protein</fullName>
    </submittedName>
</protein>
<dbReference type="InterPro" id="IPR003107">
    <property type="entry name" value="HAT"/>
</dbReference>
<dbReference type="Proteomes" id="UP001497392">
    <property type="component" value="Unassembled WGS sequence"/>
</dbReference>
<dbReference type="PANTHER" id="PTHR23271">
    <property type="entry name" value="HEPATOCELLULAR CARCINOMA-ASSOCIATED ANTIGEN 66"/>
    <property type="match status" value="1"/>
</dbReference>
<comment type="caution">
    <text evidence="8">The sequence shown here is derived from an EMBL/GenBank/DDBJ whole genome shotgun (WGS) entry which is preliminary data.</text>
</comment>
<dbReference type="InterPro" id="IPR013949">
    <property type="entry name" value="Utp6"/>
</dbReference>